<keyword evidence="1" id="KW-0812">Transmembrane</keyword>
<keyword evidence="1" id="KW-1133">Transmembrane helix</keyword>
<keyword evidence="3" id="KW-1185">Reference proteome</keyword>
<dbReference type="Proteomes" id="UP000271098">
    <property type="component" value="Unassembled WGS sequence"/>
</dbReference>
<organism evidence="4">
    <name type="scientific">Gongylonema pulchrum</name>
    <dbReference type="NCBI Taxonomy" id="637853"/>
    <lineage>
        <taxon>Eukaryota</taxon>
        <taxon>Metazoa</taxon>
        <taxon>Ecdysozoa</taxon>
        <taxon>Nematoda</taxon>
        <taxon>Chromadorea</taxon>
        <taxon>Rhabditida</taxon>
        <taxon>Spirurina</taxon>
        <taxon>Spiruromorpha</taxon>
        <taxon>Spiruroidea</taxon>
        <taxon>Gongylonematidae</taxon>
        <taxon>Gongylonema</taxon>
    </lineage>
</organism>
<keyword evidence="1" id="KW-0472">Membrane</keyword>
<protein>
    <submittedName>
        <fullName evidence="2 4">Uncharacterized protein</fullName>
    </submittedName>
</protein>
<gene>
    <name evidence="2" type="ORF">GPUH_LOCUS11077</name>
</gene>
<evidence type="ECO:0000313" key="2">
    <source>
        <dbReference type="EMBL" id="VDN18304.1"/>
    </source>
</evidence>
<proteinExistence type="predicted"/>
<dbReference type="WBParaSite" id="GPUH_0001109001-mRNA-1">
    <property type="protein sequence ID" value="GPUH_0001109001-mRNA-1"/>
    <property type="gene ID" value="GPUH_0001109001"/>
</dbReference>
<reference evidence="4" key="1">
    <citation type="submission" date="2016-06" db="UniProtKB">
        <authorList>
            <consortium name="WormBaseParasite"/>
        </authorList>
    </citation>
    <scope>IDENTIFICATION</scope>
</reference>
<evidence type="ECO:0000313" key="4">
    <source>
        <dbReference type="WBParaSite" id="GPUH_0001109001-mRNA-1"/>
    </source>
</evidence>
<sequence length="158" mass="18041">MKYALRKLDDTKFKSHEVSIYCCSSIWVRRITVEAVHRRLKAVCRQFCTPPYTCGYHRHHHHHYHRSSSPLYYIIFLYAVNLSNALADYYYYYYYLTLTPSDGTDSKYVHALCAAAAAASPEFCALFYQSDRIIPAPAPDAAADAAIVPLMGFLTPTP</sequence>
<accession>A0A183DQT6</accession>
<dbReference type="AlphaFoldDB" id="A0A183DQT6"/>
<evidence type="ECO:0000313" key="3">
    <source>
        <dbReference type="Proteomes" id="UP000271098"/>
    </source>
</evidence>
<dbReference type="EMBL" id="UYRT01078330">
    <property type="protein sequence ID" value="VDN18304.1"/>
    <property type="molecule type" value="Genomic_DNA"/>
</dbReference>
<reference evidence="2 3" key="2">
    <citation type="submission" date="2018-11" db="EMBL/GenBank/DDBJ databases">
        <authorList>
            <consortium name="Pathogen Informatics"/>
        </authorList>
    </citation>
    <scope>NUCLEOTIDE SEQUENCE [LARGE SCALE GENOMIC DNA]</scope>
</reference>
<evidence type="ECO:0000256" key="1">
    <source>
        <dbReference type="SAM" id="Phobius"/>
    </source>
</evidence>
<feature type="transmembrane region" description="Helical" evidence="1">
    <location>
        <begin position="108"/>
        <end position="128"/>
    </location>
</feature>
<name>A0A183DQT6_9BILA</name>
<feature type="transmembrane region" description="Helical" evidence="1">
    <location>
        <begin position="71"/>
        <end position="93"/>
    </location>
</feature>